<dbReference type="GO" id="GO:0016887">
    <property type="term" value="F:ATP hydrolysis activity"/>
    <property type="evidence" value="ECO:0007669"/>
    <property type="project" value="InterPro"/>
</dbReference>
<proteinExistence type="inferred from homology"/>
<dbReference type="InterPro" id="IPR052156">
    <property type="entry name" value="BCAA_Transport_ATP-bd_LivF"/>
</dbReference>
<feature type="region of interest" description="Disordered" evidence="7">
    <location>
        <begin position="1"/>
        <end position="20"/>
    </location>
</feature>
<dbReference type="RefSeq" id="WP_279995399.1">
    <property type="nucleotide sequence ID" value="NZ_JAOCDZ010000008.1"/>
</dbReference>
<keyword evidence="3" id="KW-1003">Cell membrane</keyword>
<comment type="similarity">
    <text evidence="1">Belongs to the ABC transporter superfamily.</text>
</comment>
<evidence type="ECO:0000313" key="10">
    <source>
        <dbReference type="Proteomes" id="UP001161094"/>
    </source>
</evidence>
<dbReference type="PROSITE" id="PS50893">
    <property type="entry name" value="ABC_TRANSPORTER_2"/>
    <property type="match status" value="1"/>
</dbReference>
<evidence type="ECO:0000256" key="4">
    <source>
        <dbReference type="ARBA" id="ARBA00022741"/>
    </source>
</evidence>
<keyword evidence="3" id="KW-0472">Membrane</keyword>
<evidence type="ECO:0000256" key="2">
    <source>
        <dbReference type="ARBA" id="ARBA00022448"/>
    </source>
</evidence>
<accession>A0AA42IXI0</accession>
<evidence type="ECO:0000256" key="6">
    <source>
        <dbReference type="ARBA" id="ARBA00022970"/>
    </source>
</evidence>
<dbReference type="InterPro" id="IPR003439">
    <property type="entry name" value="ABC_transporter-like_ATP-bd"/>
</dbReference>
<dbReference type="GO" id="GO:0015658">
    <property type="term" value="F:branched-chain amino acid transmembrane transporter activity"/>
    <property type="evidence" value="ECO:0007669"/>
    <property type="project" value="TreeGrafter"/>
</dbReference>
<dbReference type="AlphaFoldDB" id="A0AA42IXI0"/>
<evidence type="ECO:0000259" key="8">
    <source>
        <dbReference type="PROSITE" id="PS50893"/>
    </source>
</evidence>
<dbReference type="InterPro" id="IPR003593">
    <property type="entry name" value="AAA+_ATPase"/>
</dbReference>
<evidence type="ECO:0000313" key="9">
    <source>
        <dbReference type="EMBL" id="MDH0736787.1"/>
    </source>
</evidence>
<dbReference type="InterPro" id="IPR027417">
    <property type="entry name" value="P-loop_NTPase"/>
</dbReference>
<dbReference type="EMBL" id="JAOCDZ010000008">
    <property type="protein sequence ID" value="MDH0736787.1"/>
    <property type="molecule type" value="Genomic_DNA"/>
</dbReference>
<reference evidence="9" key="1">
    <citation type="submission" date="2022-09" db="EMBL/GenBank/DDBJ databases">
        <title>Intensive care unit water sources are persistently colonized with multi-drug resistant bacteria and are the site of extensive horizontal gene transfer of antibiotic resistance genes.</title>
        <authorList>
            <person name="Diorio-Toth L."/>
        </authorList>
    </citation>
    <scope>NUCLEOTIDE SEQUENCE</scope>
    <source>
        <strain evidence="9">GD03843</strain>
    </source>
</reference>
<keyword evidence="5 9" id="KW-0067">ATP-binding</keyword>
<dbReference type="Pfam" id="PF00005">
    <property type="entry name" value="ABC_tran"/>
    <property type="match status" value="1"/>
</dbReference>
<gene>
    <name evidence="9" type="ORF">N5D93_13290</name>
</gene>
<protein>
    <submittedName>
        <fullName evidence="9">ABC transporter ATP-binding protein</fullName>
    </submittedName>
</protein>
<dbReference type="Proteomes" id="UP001161094">
    <property type="component" value="Unassembled WGS sequence"/>
</dbReference>
<dbReference type="PROSITE" id="PS00211">
    <property type="entry name" value="ABC_TRANSPORTER_1"/>
    <property type="match status" value="1"/>
</dbReference>
<dbReference type="GO" id="GO:0005524">
    <property type="term" value="F:ATP binding"/>
    <property type="evidence" value="ECO:0007669"/>
    <property type="project" value="UniProtKB-KW"/>
</dbReference>
<comment type="caution">
    <text evidence="9">The sequence shown here is derived from an EMBL/GenBank/DDBJ whole genome shotgun (WGS) entry which is preliminary data.</text>
</comment>
<keyword evidence="6" id="KW-0029">Amino-acid transport</keyword>
<feature type="domain" description="ABC transporter" evidence="8">
    <location>
        <begin position="24"/>
        <end position="255"/>
    </location>
</feature>
<dbReference type="Gene3D" id="3.40.50.300">
    <property type="entry name" value="P-loop containing nucleotide triphosphate hydrolases"/>
    <property type="match status" value="1"/>
</dbReference>
<evidence type="ECO:0000256" key="1">
    <source>
        <dbReference type="ARBA" id="ARBA00005417"/>
    </source>
</evidence>
<dbReference type="InterPro" id="IPR017871">
    <property type="entry name" value="ABC_transporter-like_CS"/>
</dbReference>
<evidence type="ECO:0000256" key="5">
    <source>
        <dbReference type="ARBA" id="ARBA00022840"/>
    </source>
</evidence>
<dbReference type="SMART" id="SM00382">
    <property type="entry name" value="AAA"/>
    <property type="match status" value="1"/>
</dbReference>
<dbReference type="CDD" id="cd03224">
    <property type="entry name" value="ABC_TM1139_LivF_branched"/>
    <property type="match status" value="1"/>
</dbReference>
<name>A0AA42IXI0_9BURK</name>
<feature type="compositionally biased region" description="Low complexity" evidence="7">
    <location>
        <begin position="1"/>
        <end position="11"/>
    </location>
</feature>
<dbReference type="PANTHER" id="PTHR43820:SF2">
    <property type="entry name" value="ABC TRANSPORTER ATP-BINDING PROTEIN"/>
    <property type="match status" value="1"/>
</dbReference>
<evidence type="ECO:0000256" key="7">
    <source>
        <dbReference type="SAM" id="MobiDB-lite"/>
    </source>
</evidence>
<keyword evidence="2" id="KW-0813">Transport</keyword>
<dbReference type="SUPFAM" id="SSF52540">
    <property type="entry name" value="P-loop containing nucleoside triphosphate hydrolases"/>
    <property type="match status" value="1"/>
</dbReference>
<dbReference type="GO" id="GO:0015807">
    <property type="term" value="P:L-amino acid transport"/>
    <property type="evidence" value="ECO:0007669"/>
    <property type="project" value="TreeGrafter"/>
</dbReference>
<sequence length="255" mass="27894">MTIHATAHPTAHPTPRPIPPSPLLSLQGVHAHYGKSHILHGIDLSIGRGEVVSLLGRNGAGRSTTLKSIMGLVDVTGGCIAIEGRDITNKRPFEIARAGLGFVPEEREVFANLTVDENLRMGEQPKRDDAPHWTAAQMFDYFPRLKERSNTRAGNLSGGEQQMLTMCRSLLGNPKVMLIDEPTEGLAPKIVEVIADVIRDIHKRGVSVVLVEQKLTIALKVSTRVSVMGHGRIVFEGPPAQLHERQDVVQEWLAV</sequence>
<organism evidence="9 10">
    <name type="scientific">Achromobacter spanius</name>
    <dbReference type="NCBI Taxonomy" id="217203"/>
    <lineage>
        <taxon>Bacteria</taxon>
        <taxon>Pseudomonadati</taxon>
        <taxon>Pseudomonadota</taxon>
        <taxon>Betaproteobacteria</taxon>
        <taxon>Burkholderiales</taxon>
        <taxon>Alcaligenaceae</taxon>
        <taxon>Achromobacter</taxon>
    </lineage>
</organism>
<dbReference type="PANTHER" id="PTHR43820">
    <property type="entry name" value="HIGH-AFFINITY BRANCHED-CHAIN AMINO ACID TRANSPORT ATP-BINDING PROTEIN LIVF"/>
    <property type="match status" value="1"/>
</dbReference>
<keyword evidence="4" id="KW-0547">Nucleotide-binding</keyword>
<evidence type="ECO:0000256" key="3">
    <source>
        <dbReference type="ARBA" id="ARBA00022475"/>
    </source>
</evidence>